<dbReference type="PANTHER" id="PTHR30313">
    <property type="entry name" value="DNA PRIMASE"/>
    <property type="match status" value="1"/>
</dbReference>
<dbReference type="GO" id="GO:0006269">
    <property type="term" value="P:DNA replication, synthesis of primer"/>
    <property type="evidence" value="ECO:0007669"/>
    <property type="project" value="UniProtKB-UniRule"/>
</dbReference>
<dbReference type="Gene3D" id="3.40.1360.10">
    <property type="match status" value="1"/>
</dbReference>
<dbReference type="EMBL" id="LCDA01000001">
    <property type="protein sequence ID" value="KKS43487.1"/>
    <property type="molecule type" value="Genomic_DNA"/>
</dbReference>
<dbReference type="InterPro" id="IPR002694">
    <property type="entry name" value="Znf_CHC2"/>
</dbReference>
<evidence type="ECO:0000256" key="2">
    <source>
        <dbReference type="ARBA" id="ARBA00022515"/>
    </source>
</evidence>
<keyword evidence="10 12" id="KW-0238">DNA-binding</keyword>
<evidence type="ECO:0000256" key="15">
    <source>
        <dbReference type="SAM" id="Coils"/>
    </source>
</evidence>
<dbReference type="Gene3D" id="3.90.580.10">
    <property type="entry name" value="Zinc finger, CHC2-type domain"/>
    <property type="match status" value="1"/>
</dbReference>
<keyword evidence="4 12" id="KW-0548">Nucleotidyltransferase</keyword>
<evidence type="ECO:0000256" key="13">
    <source>
        <dbReference type="PIRNR" id="PIRNR002811"/>
    </source>
</evidence>
<dbReference type="NCBIfam" id="TIGR01391">
    <property type="entry name" value="dnaG"/>
    <property type="match status" value="1"/>
</dbReference>
<dbReference type="InterPro" id="IPR036977">
    <property type="entry name" value="DNA_primase_Znf_CHC2"/>
</dbReference>
<dbReference type="EC" id="2.7.7.101" evidence="12"/>
<evidence type="ECO:0000256" key="3">
    <source>
        <dbReference type="ARBA" id="ARBA00022679"/>
    </source>
</evidence>
<keyword evidence="5 12" id="KW-0235">DNA replication</keyword>
<keyword evidence="8 12" id="KW-0862">Zinc</keyword>
<evidence type="ECO:0000313" key="17">
    <source>
        <dbReference type="EMBL" id="KKS43487.1"/>
    </source>
</evidence>
<dbReference type="GO" id="GO:0003677">
    <property type="term" value="F:DNA binding"/>
    <property type="evidence" value="ECO:0007669"/>
    <property type="project" value="UniProtKB-KW"/>
</dbReference>
<dbReference type="InterPro" id="IPR006295">
    <property type="entry name" value="DNA_primase_DnaG"/>
</dbReference>
<dbReference type="Proteomes" id="UP000033854">
    <property type="component" value="Unassembled WGS sequence"/>
</dbReference>
<dbReference type="Pfam" id="PF13155">
    <property type="entry name" value="Toprim_2"/>
    <property type="match status" value="1"/>
</dbReference>
<keyword evidence="1 12" id="KW-0240">DNA-directed RNA polymerase</keyword>
<keyword evidence="11 12" id="KW-0804">Transcription</keyword>
<evidence type="ECO:0000256" key="6">
    <source>
        <dbReference type="ARBA" id="ARBA00022723"/>
    </source>
</evidence>
<dbReference type="CDD" id="cd03364">
    <property type="entry name" value="TOPRIM_DnaG_primases"/>
    <property type="match status" value="1"/>
</dbReference>
<keyword evidence="3 12" id="KW-0808">Transferase</keyword>
<comment type="domain">
    <text evidence="12">Contains an N-terminal zinc-binding domain, a central core domain that contains the primase activity, and a C-terminal DnaB-binding domain.</text>
</comment>
<comment type="catalytic activity">
    <reaction evidence="12">
        <text>ssDNA + n NTP = ssDNA/pppN(pN)n-1 hybrid + (n-1) diphosphate.</text>
        <dbReference type="EC" id="2.7.7.101"/>
    </reaction>
</comment>
<feature type="domain" description="Toprim" evidence="16">
    <location>
        <begin position="256"/>
        <end position="337"/>
    </location>
</feature>
<dbReference type="GO" id="GO:0005737">
    <property type="term" value="C:cytoplasm"/>
    <property type="evidence" value="ECO:0007669"/>
    <property type="project" value="TreeGrafter"/>
</dbReference>
<dbReference type="Pfam" id="PF10410">
    <property type="entry name" value="DnaB_bind"/>
    <property type="match status" value="1"/>
</dbReference>
<dbReference type="InterPro" id="IPR030846">
    <property type="entry name" value="DnaG_bac"/>
</dbReference>
<dbReference type="FunFam" id="3.90.580.10:FF:000001">
    <property type="entry name" value="DNA primase"/>
    <property type="match status" value="1"/>
</dbReference>
<sequence>MEDQVEEIKRKTDIVGVVGSYVALKKMGRHHKGLCPFHSEKTPSFMVNEEMGLYKCFGCGAGGDVIKFLMEIEGIEFREALERLAEKAGVKLVSRRRDDNDERTKMLEVMDLAARYYHWLLMEGNAGEAAREYLRGRKINEKLMETFNIGFAMQSWEGVVNYLIKKKGYSEELLEKVGLVSRKSKDGGVYDKFRGRIMFPLQDAGGKVVGFTGRILPSLAKDDEPKYMNSPETALYHKSRMLYGFFQAKKAVREKRRAILVEGQMDCISSFASGITETVAVGGTALTEDQVELLARLADKIYLSMDADEAGSVAIKRSVELAEKRGMSIKVVQIEGGKDPDEIARKSPEKWRELVEKSVDVYEFIMTAAFKKFDATKVEGIKKITEEVVPFLAKIENGVVREVWAKRLADKIGVATKGVIGEIEKKISGKQETKNTSEERGEVEEKRIVKLARRLIGLLILRQEAVKVVAPWFGGVSVAGAEGKLITWLLENGENQPVDELVKNIPEELREVAGEAYMAEDSEEVPGQKEVEEAAVQLLREIIRDRKKEIMEEMNLARREKNEEKEDEIFAKLNELNKKESKIIAFLG</sequence>
<organism evidence="17 18">
    <name type="scientific">Candidatus Collierbacteria bacterium GW2011_GWA2_42_17</name>
    <dbReference type="NCBI Taxonomy" id="1618378"/>
    <lineage>
        <taxon>Bacteria</taxon>
        <taxon>Candidatus Collieribacteriota</taxon>
    </lineage>
</organism>
<comment type="function">
    <text evidence="12 13">RNA polymerase that catalyzes the synthesis of short RNA molecules used as primers for DNA polymerase during DNA replication.</text>
</comment>
<comment type="subunit">
    <text evidence="12">Monomer. Interacts with DnaB.</text>
</comment>
<dbReference type="Pfam" id="PF01807">
    <property type="entry name" value="Zn_ribbon_DnaG"/>
    <property type="match status" value="1"/>
</dbReference>
<dbReference type="PATRIC" id="fig|1618378.3.peg.228"/>
<dbReference type="SMART" id="SM00400">
    <property type="entry name" value="ZnF_CHCC"/>
    <property type="match status" value="1"/>
</dbReference>
<reference evidence="17 18" key="1">
    <citation type="journal article" date="2015" name="Nature">
        <title>rRNA introns, odd ribosomes, and small enigmatic genomes across a large radiation of phyla.</title>
        <authorList>
            <person name="Brown C.T."/>
            <person name="Hug L.A."/>
            <person name="Thomas B.C."/>
            <person name="Sharon I."/>
            <person name="Castelle C.J."/>
            <person name="Singh A."/>
            <person name="Wilkins M.J."/>
            <person name="Williams K.H."/>
            <person name="Banfield J.F."/>
        </authorList>
    </citation>
    <scope>NUCLEOTIDE SEQUENCE [LARGE SCALE GENOMIC DNA]</scope>
</reference>
<evidence type="ECO:0000256" key="14">
    <source>
        <dbReference type="PIRSR" id="PIRSR002811-1"/>
    </source>
</evidence>
<keyword evidence="9" id="KW-0460">Magnesium</keyword>
<evidence type="ECO:0000259" key="16">
    <source>
        <dbReference type="PROSITE" id="PS50880"/>
    </source>
</evidence>
<dbReference type="SMART" id="SM00493">
    <property type="entry name" value="TOPRIM"/>
    <property type="match status" value="1"/>
</dbReference>
<dbReference type="InterPro" id="IPR019475">
    <property type="entry name" value="DNA_primase_DnaB-bd"/>
</dbReference>
<dbReference type="GO" id="GO:0003899">
    <property type="term" value="F:DNA-directed RNA polymerase activity"/>
    <property type="evidence" value="ECO:0007669"/>
    <property type="project" value="UniProtKB-UniRule"/>
</dbReference>
<evidence type="ECO:0000256" key="8">
    <source>
        <dbReference type="ARBA" id="ARBA00022833"/>
    </source>
</evidence>
<accession>A0A0G0Z420</accession>
<dbReference type="InterPro" id="IPR013264">
    <property type="entry name" value="DNAG_N"/>
</dbReference>
<gene>
    <name evidence="12" type="primary">dnaG</name>
    <name evidence="17" type="ORF">UV06_C0001G0221</name>
</gene>
<dbReference type="SUPFAM" id="SSF57783">
    <property type="entry name" value="Zinc beta-ribbon"/>
    <property type="match status" value="1"/>
</dbReference>
<keyword evidence="7 12" id="KW-0863">Zinc-finger</keyword>
<dbReference type="Pfam" id="PF08275">
    <property type="entry name" value="DNAG_N"/>
    <property type="match status" value="1"/>
</dbReference>
<dbReference type="HAMAP" id="MF_00974">
    <property type="entry name" value="DNA_primase_DnaG"/>
    <property type="match status" value="1"/>
</dbReference>
<keyword evidence="15" id="KW-0175">Coiled coil</keyword>
<keyword evidence="6 12" id="KW-0479">Metal-binding</keyword>
<dbReference type="FunFam" id="3.90.980.10:FF:000001">
    <property type="entry name" value="DNA primase"/>
    <property type="match status" value="1"/>
</dbReference>
<evidence type="ECO:0000256" key="5">
    <source>
        <dbReference type="ARBA" id="ARBA00022705"/>
    </source>
</evidence>
<dbReference type="GO" id="GO:1990077">
    <property type="term" value="C:primosome complex"/>
    <property type="evidence" value="ECO:0007669"/>
    <property type="project" value="UniProtKB-KW"/>
</dbReference>
<dbReference type="PANTHER" id="PTHR30313:SF2">
    <property type="entry name" value="DNA PRIMASE"/>
    <property type="match status" value="1"/>
</dbReference>
<dbReference type="PIRSF" id="PIRSF002811">
    <property type="entry name" value="DnaG"/>
    <property type="match status" value="1"/>
</dbReference>
<comment type="similarity">
    <text evidence="12 13">Belongs to the DnaG primase family.</text>
</comment>
<comment type="caution">
    <text evidence="17">The sequence shown here is derived from an EMBL/GenBank/DDBJ whole genome shotgun (WGS) entry which is preliminary data.</text>
</comment>
<dbReference type="InterPro" id="IPR037068">
    <property type="entry name" value="DNA_primase_core_N_sf"/>
</dbReference>
<dbReference type="SUPFAM" id="SSF56731">
    <property type="entry name" value="DNA primase core"/>
    <property type="match status" value="1"/>
</dbReference>
<evidence type="ECO:0000256" key="4">
    <source>
        <dbReference type="ARBA" id="ARBA00022695"/>
    </source>
</evidence>
<evidence type="ECO:0000256" key="11">
    <source>
        <dbReference type="ARBA" id="ARBA00023163"/>
    </source>
</evidence>
<keyword evidence="2 12" id="KW-0639">Primosome</keyword>
<feature type="coiled-coil region" evidence="15">
    <location>
        <begin position="540"/>
        <end position="582"/>
    </location>
</feature>
<comment type="cofactor">
    <cofactor evidence="12 13 14">
        <name>Zn(2+)</name>
        <dbReference type="ChEBI" id="CHEBI:29105"/>
    </cofactor>
    <text evidence="12 13 14">Binds 1 zinc ion per monomer.</text>
</comment>
<evidence type="ECO:0000256" key="7">
    <source>
        <dbReference type="ARBA" id="ARBA00022771"/>
    </source>
</evidence>
<name>A0A0G0Z420_9BACT</name>
<dbReference type="Gene3D" id="3.90.980.10">
    <property type="entry name" value="DNA primase, catalytic core, N-terminal domain"/>
    <property type="match status" value="1"/>
</dbReference>
<evidence type="ECO:0000313" key="18">
    <source>
        <dbReference type="Proteomes" id="UP000033854"/>
    </source>
</evidence>
<evidence type="ECO:0000256" key="9">
    <source>
        <dbReference type="ARBA" id="ARBA00022842"/>
    </source>
</evidence>
<dbReference type="InterPro" id="IPR050219">
    <property type="entry name" value="DnaG_primase"/>
</dbReference>
<protein>
    <recommendedName>
        <fullName evidence="12 13">DNA primase</fullName>
        <ecNumber evidence="12">2.7.7.101</ecNumber>
    </recommendedName>
</protein>
<dbReference type="AlphaFoldDB" id="A0A0G0Z420"/>
<evidence type="ECO:0000256" key="10">
    <source>
        <dbReference type="ARBA" id="ARBA00023125"/>
    </source>
</evidence>
<evidence type="ECO:0000256" key="1">
    <source>
        <dbReference type="ARBA" id="ARBA00022478"/>
    </source>
</evidence>
<dbReference type="InterPro" id="IPR034151">
    <property type="entry name" value="TOPRIM_DnaG_bac"/>
</dbReference>
<feature type="zinc finger region" description="CHC2-type" evidence="12 14">
    <location>
        <begin position="35"/>
        <end position="59"/>
    </location>
</feature>
<proteinExistence type="inferred from homology"/>
<dbReference type="PROSITE" id="PS50880">
    <property type="entry name" value="TOPRIM"/>
    <property type="match status" value="1"/>
</dbReference>
<dbReference type="GO" id="GO:0008270">
    <property type="term" value="F:zinc ion binding"/>
    <property type="evidence" value="ECO:0007669"/>
    <property type="project" value="UniProtKB-UniRule"/>
</dbReference>
<dbReference type="InterPro" id="IPR006171">
    <property type="entry name" value="TOPRIM_dom"/>
</dbReference>
<dbReference type="GO" id="GO:0000428">
    <property type="term" value="C:DNA-directed RNA polymerase complex"/>
    <property type="evidence" value="ECO:0007669"/>
    <property type="project" value="UniProtKB-KW"/>
</dbReference>
<evidence type="ECO:0000256" key="12">
    <source>
        <dbReference type="HAMAP-Rule" id="MF_00974"/>
    </source>
</evidence>